<feature type="non-terminal residue" evidence="2">
    <location>
        <position position="155"/>
    </location>
</feature>
<reference evidence="3" key="1">
    <citation type="submission" date="2015-05" db="EMBL/GenBank/DDBJ databases">
        <authorList>
            <person name="Fogelqvist Johan"/>
        </authorList>
    </citation>
    <scope>NUCLEOTIDE SEQUENCE [LARGE SCALE GENOMIC DNA]</scope>
</reference>
<sequence>MKASTATLALSALVGSSYAKPMNMDAVNGMESTNNMMSKDVNMDKTVIARANSVINMGLEQHMGTMLPAGEAITVKPTLSLARRQANAVLGGLEGILNDLQVSQREIDALIGSGSGSVDVQRLKGLLSGVQGTLGGLTGVVNPGTRGFSLELADV</sequence>
<gene>
    <name evidence="2" type="ORF">BN1723_016691</name>
</gene>
<feature type="signal peptide" evidence="1">
    <location>
        <begin position="1"/>
        <end position="19"/>
    </location>
</feature>
<protein>
    <submittedName>
        <fullName evidence="2">Uncharacterized protein</fullName>
    </submittedName>
</protein>
<accession>A0A0G4NJM5</accession>
<evidence type="ECO:0000256" key="1">
    <source>
        <dbReference type="SAM" id="SignalP"/>
    </source>
</evidence>
<evidence type="ECO:0000313" key="2">
    <source>
        <dbReference type="EMBL" id="CRK46635.1"/>
    </source>
</evidence>
<proteinExistence type="predicted"/>
<dbReference type="AlphaFoldDB" id="A0A0G4NJM5"/>
<dbReference type="EMBL" id="CVQI01035895">
    <property type="protein sequence ID" value="CRK46635.1"/>
    <property type="molecule type" value="Genomic_DNA"/>
</dbReference>
<organism evidence="2 3">
    <name type="scientific">Verticillium longisporum</name>
    <name type="common">Verticillium dahliae var. longisporum</name>
    <dbReference type="NCBI Taxonomy" id="100787"/>
    <lineage>
        <taxon>Eukaryota</taxon>
        <taxon>Fungi</taxon>
        <taxon>Dikarya</taxon>
        <taxon>Ascomycota</taxon>
        <taxon>Pezizomycotina</taxon>
        <taxon>Sordariomycetes</taxon>
        <taxon>Hypocreomycetidae</taxon>
        <taxon>Glomerellales</taxon>
        <taxon>Plectosphaerellaceae</taxon>
        <taxon>Verticillium</taxon>
    </lineage>
</organism>
<name>A0A0G4NJM5_VERLO</name>
<dbReference type="Proteomes" id="UP000045706">
    <property type="component" value="Unassembled WGS sequence"/>
</dbReference>
<evidence type="ECO:0000313" key="3">
    <source>
        <dbReference type="Proteomes" id="UP000045706"/>
    </source>
</evidence>
<feature type="chain" id="PRO_5002568150" evidence="1">
    <location>
        <begin position="20"/>
        <end position="155"/>
    </location>
</feature>
<keyword evidence="1" id="KW-0732">Signal</keyword>